<evidence type="ECO:0000313" key="3">
    <source>
        <dbReference type="Proteomes" id="UP000223913"/>
    </source>
</evidence>
<dbReference type="Proteomes" id="UP000223913">
    <property type="component" value="Unassembled WGS sequence"/>
</dbReference>
<name>A0A2D0MWH6_FLAN2</name>
<protein>
    <recommendedName>
        <fullName evidence="4">Helix-turn-helix domain-containing protein</fullName>
    </recommendedName>
</protein>
<keyword evidence="3" id="KW-1185">Reference proteome</keyword>
<dbReference type="EMBL" id="PDUD01000091">
    <property type="protein sequence ID" value="PHN00621.1"/>
    <property type="molecule type" value="Genomic_DNA"/>
</dbReference>
<evidence type="ECO:0000313" key="2">
    <source>
        <dbReference type="EMBL" id="PHN00621.1"/>
    </source>
</evidence>
<proteinExistence type="predicted"/>
<comment type="caution">
    <text evidence="2">The sequence shown here is derived from an EMBL/GenBank/DDBJ whole genome shotgun (WGS) entry which is preliminary data.</text>
</comment>
<dbReference type="InterPro" id="IPR009057">
    <property type="entry name" value="Homeodomain-like_sf"/>
</dbReference>
<reference evidence="2 3" key="1">
    <citation type="submission" date="2017-10" db="EMBL/GenBank/DDBJ databases">
        <title>The draft genome sequence of Lewinella nigricans NBRC 102662.</title>
        <authorList>
            <person name="Wang K."/>
        </authorList>
    </citation>
    <scope>NUCLEOTIDE SEQUENCE [LARGE SCALE GENOMIC DNA]</scope>
    <source>
        <strain evidence="2 3">NBRC 102662</strain>
    </source>
</reference>
<feature type="compositionally biased region" description="Basic residues" evidence="1">
    <location>
        <begin position="129"/>
        <end position="139"/>
    </location>
</feature>
<evidence type="ECO:0000256" key="1">
    <source>
        <dbReference type="SAM" id="MobiDB-lite"/>
    </source>
</evidence>
<gene>
    <name evidence="2" type="ORF">CRP01_41305</name>
</gene>
<dbReference type="Pfam" id="PF13565">
    <property type="entry name" value="HTH_32"/>
    <property type="match status" value="1"/>
</dbReference>
<feature type="region of interest" description="Disordered" evidence="1">
    <location>
        <begin position="112"/>
        <end position="139"/>
    </location>
</feature>
<dbReference type="OrthoDB" id="1440079at2"/>
<organism evidence="2 3">
    <name type="scientific">Flavilitoribacter nigricans (strain ATCC 23147 / DSM 23189 / NBRC 102662 / NCIMB 1420 / SS-2)</name>
    <name type="common">Lewinella nigricans</name>
    <dbReference type="NCBI Taxonomy" id="1122177"/>
    <lineage>
        <taxon>Bacteria</taxon>
        <taxon>Pseudomonadati</taxon>
        <taxon>Bacteroidota</taxon>
        <taxon>Saprospiria</taxon>
        <taxon>Saprospirales</taxon>
        <taxon>Lewinellaceae</taxon>
        <taxon>Flavilitoribacter</taxon>
    </lineage>
</organism>
<accession>A0A2D0MWH6</accession>
<sequence>MILLNGEQCLVAGAIASIVRMNEVSVQRILHRYQTQDIEGLKDEPRSGRPPKMTAAYLEKLIATVRRRPRALELDYSVWTLDYLRDYMAEQTGILLSRETIRRHLKKADITFSRPQHKISSPDPDYEVKKKRSKKPENS</sequence>
<dbReference type="AlphaFoldDB" id="A0A2D0MWH6"/>
<dbReference type="SUPFAM" id="SSF46689">
    <property type="entry name" value="Homeodomain-like"/>
    <property type="match status" value="1"/>
</dbReference>
<evidence type="ECO:0008006" key="4">
    <source>
        <dbReference type="Google" id="ProtNLM"/>
    </source>
</evidence>